<keyword evidence="1" id="KW-0812">Transmembrane</keyword>
<proteinExistence type="predicted"/>
<accession>A0A2S5VXJ1</accession>
<evidence type="ECO:0000256" key="1">
    <source>
        <dbReference type="SAM" id="Phobius"/>
    </source>
</evidence>
<feature type="transmembrane region" description="Helical" evidence="1">
    <location>
        <begin position="48"/>
        <end position="75"/>
    </location>
</feature>
<comment type="caution">
    <text evidence="2">The sequence shown here is derived from an EMBL/GenBank/DDBJ whole genome shotgun (WGS) entry which is preliminary data.</text>
</comment>
<keyword evidence="1" id="KW-0472">Membrane</keyword>
<feature type="transmembrane region" description="Helical" evidence="1">
    <location>
        <begin position="12"/>
        <end position="36"/>
    </location>
</feature>
<reference evidence="2 3" key="1">
    <citation type="submission" date="2018-02" db="EMBL/GenBank/DDBJ databases">
        <title>Bacteriophage NCPPB3778 and a type I-E CRISPR drive the evolution of the US Biological Select Agent, Rathayibacter toxicus.</title>
        <authorList>
            <person name="Davis E.W.II."/>
            <person name="Tabima J.F."/>
            <person name="Weisberg A.J."/>
            <person name="Lopes L.D."/>
            <person name="Wiseman M.S."/>
            <person name="Wiseman M.S."/>
            <person name="Pupko T."/>
            <person name="Belcher M.S."/>
            <person name="Sechler A.J."/>
            <person name="Tancos M.A."/>
            <person name="Schroeder B.K."/>
            <person name="Murray T.D."/>
            <person name="Luster D.G."/>
            <person name="Schneider W.L."/>
            <person name="Rogers E."/>
            <person name="Andreote F.D."/>
            <person name="Grunwald N.J."/>
            <person name="Putnam M.L."/>
            <person name="Chang J.H."/>
        </authorList>
    </citation>
    <scope>NUCLEOTIDE SEQUENCE [LARGE SCALE GENOMIC DNA]</scope>
    <source>
        <strain evidence="2 3">AY1B3</strain>
    </source>
</reference>
<dbReference type="Proteomes" id="UP000239241">
    <property type="component" value="Unassembled WGS sequence"/>
</dbReference>
<sequence length="117" mass="12746">MADQASTRDDRWAKVAMLTGAVALGVYAVLWCVMWIPTYVDGTGLLILYPLFLLAWVPIELLATLSLIFAIVALAKRQGRTAGTVGILVADVVFVVLSLPTLWFGEFPWYVFTPGAA</sequence>
<organism evidence="2 3">
    <name type="scientific">Clavibacter michiganensis</name>
    <dbReference type="NCBI Taxonomy" id="28447"/>
    <lineage>
        <taxon>Bacteria</taxon>
        <taxon>Bacillati</taxon>
        <taxon>Actinomycetota</taxon>
        <taxon>Actinomycetes</taxon>
        <taxon>Micrococcales</taxon>
        <taxon>Microbacteriaceae</taxon>
        <taxon>Clavibacter</taxon>
    </lineage>
</organism>
<dbReference type="EMBL" id="PSXY01000002">
    <property type="protein sequence ID" value="PPF70994.1"/>
    <property type="molecule type" value="Genomic_DNA"/>
</dbReference>
<feature type="transmembrane region" description="Helical" evidence="1">
    <location>
        <begin position="82"/>
        <end position="104"/>
    </location>
</feature>
<evidence type="ECO:0000313" key="2">
    <source>
        <dbReference type="EMBL" id="PPF70994.1"/>
    </source>
</evidence>
<keyword evidence="1" id="KW-1133">Transmembrane helix</keyword>
<name>A0A2S5VXJ1_9MICO</name>
<protein>
    <submittedName>
        <fullName evidence="2">Uncharacterized protein</fullName>
    </submittedName>
</protein>
<dbReference type="RefSeq" id="WP_104289294.1">
    <property type="nucleotide sequence ID" value="NZ_PSXY01000002.1"/>
</dbReference>
<gene>
    <name evidence="2" type="ORF">C5E16_01730</name>
</gene>
<dbReference type="AlphaFoldDB" id="A0A2S5VXJ1"/>
<evidence type="ECO:0000313" key="3">
    <source>
        <dbReference type="Proteomes" id="UP000239241"/>
    </source>
</evidence>